<comment type="caution">
    <text evidence="2">The sequence shown here is derived from an EMBL/GenBank/DDBJ whole genome shotgun (WGS) entry which is preliminary data.</text>
</comment>
<evidence type="ECO:0000256" key="1">
    <source>
        <dbReference type="SAM" id="MobiDB-lite"/>
    </source>
</evidence>
<feature type="region of interest" description="Disordered" evidence="1">
    <location>
        <begin position="1"/>
        <end position="61"/>
    </location>
</feature>
<reference evidence="2 3" key="1">
    <citation type="submission" date="2016-05" db="EMBL/GenBank/DDBJ databases">
        <title>Single-cell genome of chain-forming Candidatus Thiomargarita nelsonii and comparison to other large sulfur-oxidizing bacteria.</title>
        <authorList>
            <person name="Winkel M."/>
            <person name="Salman V."/>
            <person name="Woyke T."/>
            <person name="Schulz-Vogt H."/>
            <person name="Richter M."/>
            <person name="Flood B."/>
            <person name="Bailey J."/>
            <person name="Amann R."/>
            <person name="Mussmann M."/>
        </authorList>
    </citation>
    <scope>NUCLEOTIDE SEQUENCE [LARGE SCALE GENOMIC DNA]</scope>
    <source>
        <strain evidence="2 3">THI036</strain>
    </source>
</reference>
<dbReference type="PATRIC" id="fig|1003181.4.peg.105"/>
<sequence>MFESPRNNEGFNTKGGYSSDSSRDKDMTLNSTKDIAWVRPGRESSGTARNLKRREMFNKNV</sequence>
<keyword evidence="3" id="KW-1185">Reference proteome</keyword>
<evidence type="ECO:0000313" key="2">
    <source>
        <dbReference type="EMBL" id="OAD24079.1"/>
    </source>
</evidence>
<organism evidence="2 3">
    <name type="scientific">Candidatus Thiomargarita nelsonii</name>
    <dbReference type="NCBI Taxonomy" id="1003181"/>
    <lineage>
        <taxon>Bacteria</taxon>
        <taxon>Pseudomonadati</taxon>
        <taxon>Pseudomonadota</taxon>
        <taxon>Gammaproteobacteria</taxon>
        <taxon>Thiotrichales</taxon>
        <taxon>Thiotrichaceae</taxon>
        <taxon>Thiomargarita</taxon>
    </lineage>
</organism>
<protein>
    <submittedName>
        <fullName evidence="2">Uncharacterized protein</fullName>
    </submittedName>
</protein>
<feature type="compositionally biased region" description="Polar residues" evidence="1">
    <location>
        <begin position="1"/>
        <end position="20"/>
    </location>
</feature>
<accession>A0A176S878</accession>
<name>A0A176S878_9GAMM</name>
<dbReference type="Proteomes" id="UP000076962">
    <property type="component" value="Unassembled WGS sequence"/>
</dbReference>
<dbReference type="AlphaFoldDB" id="A0A176S878"/>
<dbReference type="EMBL" id="LUTY01000021">
    <property type="protein sequence ID" value="OAD24079.1"/>
    <property type="molecule type" value="Genomic_DNA"/>
</dbReference>
<evidence type="ECO:0000313" key="3">
    <source>
        <dbReference type="Proteomes" id="UP000076962"/>
    </source>
</evidence>
<gene>
    <name evidence="2" type="ORF">THIOM_000077</name>
</gene>
<proteinExistence type="predicted"/>